<evidence type="ECO:0000313" key="1">
    <source>
        <dbReference type="EMBL" id="ELR63895.1"/>
    </source>
</evidence>
<dbReference type="EMBL" id="AMZO01000034">
    <property type="protein sequence ID" value="ELR63895.1"/>
    <property type="molecule type" value="Genomic_DNA"/>
</dbReference>
<dbReference type="Proteomes" id="UP000011134">
    <property type="component" value="Unassembled WGS sequence"/>
</dbReference>
<name>L8J4V0_9GAMM</name>
<accession>L8J4V0</accession>
<organism evidence="1 2">
    <name type="scientific">Photobacterium marinum</name>
    <dbReference type="NCBI Taxonomy" id="1056511"/>
    <lineage>
        <taxon>Bacteria</taxon>
        <taxon>Pseudomonadati</taxon>
        <taxon>Pseudomonadota</taxon>
        <taxon>Gammaproteobacteria</taxon>
        <taxon>Vibrionales</taxon>
        <taxon>Vibrionaceae</taxon>
        <taxon>Photobacterium</taxon>
    </lineage>
</organism>
<proteinExistence type="predicted"/>
<keyword evidence="2" id="KW-1185">Reference proteome</keyword>
<protein>
    <submittedName>
        <fullName evidence="1">Uncharacterized protein</fullName>
    </submittedName>
</protein>
<comment type="caution">
    <text evidence="1">The sequence shown here is derived from an EMBL/GenBank/DDBJ whole genome shotgun (WGS) entry which is preliminary data.</text>
</comment>
<dbReference type="PATRIC" id="fig|1056511.3.peg.4165"/>
<gene>
    <name evidence="1" type="ORF">C942_03240</name>
</gene>
<reference evidence="1 2" key="1">
    <citation type="submission" date="2012-12" db="EMBL/GenBank/DDBJ databases">
        <title>Genome Assembly of Photobacterium sp. AK15.</title>
        <authorList>
            <person name="Khatri I."/>
            <person name="Vaidya B."/>
            <person name="Srinivas T.N.R."/>
            <person name="Subramanian S."/>
            <person name="Pinnaka A."/>
        </authorList>
    </citation>
    <scope>NUCLEOTIDE SEQUENCE [LARGE SCALE GENOMIC DNA]</scope>
    <source>
        <strain evidence="1 2">AK15</strain>
    </source>
</reference>
<evidence type="ECO:0000313" key="2">
    <source>
        <dbReference type="Proteomes" id="UP000011134"/>
    </source>
</evidence>
<dbReference type="AlphaFoldDB" id="L8J4V0"/>
<sequence>MPVAAIWLNPLRLTINAGDLWDIALKKSIKSMILKNG</sequence>